<name>A0A024WZZ0_PLAFC</name>
<dbReference type="Proteomes" id="UP000030694">
    <property type="component" value="Unassembled WGS sequence"/>
</dbReference>
<protein>
    <submittedName>
        <fullName evidence="1">Uncharacterized protein</fullName>
    </submittedName>
</protein>
<proteinExistence type="predicted"/>
<dbReference type="EMBL" id="KI927620">
    <property type="protein sequence ID" value="ETW58370.1"/>
    <property type="molecule type" value="Genomic_DNA"/>
</dbReference>
<dbReference type="PANTHER" id="PTHR13223">
    <property type="entry name" value="ACIDIC FIBROBLAST GROWTH FACTOR INTRACELLULAR BINDING PROTEIN"/>
    <property type="match status" value="1"/>
</dbReference>
<evidence type="ECO:0000313" key="1">
    <source>
        <dbReference type="EMBL" id="ETW58370.1"/>
    </source>
</evidence>
<dbReference type="PANTHER" id="PTHR13223:SF2">
    <property type="entry name" value="ACIDIC FIBROBLAST GROWTH FACTOR INTRACELLULAR-BINDING PROTEIN"/>
    <property type="match status" value="1"/>
</dbReference>
<reference evidence="1 2" key="2">
    <citation type="submission" date="2013-02" db="EMBL/GenBank/DDBJ databases">
        <title>The Genome Sequence of Plasmodium falciparum CAMP/Malaysia.</title>
        <authorList>
            <consortium name="The Broad Institute Genome Sequencing Platform"/>
            <consortium name="The Broad Institute Genome Sequencing Center for Infectious Disease"/>
            <person name="Neafsey D."/>
            <person name="Cheeseman I."/>
            <person name="Volkman S."/>
            <person name="Adams J."/>
            <person name="Walker B."/>
            <person name="Young S.K."/>
            <person name="Zeng Q."/>
            <person name="Gargeya S."/>
            <person name="Fitzgerald M."/>
            <person name="Haas B."/>
            <person name="Abouelleil A."/>
            <person name="Alvarado L."/>
            <person name="Arachchi H.M."/>
            <person name="Berlin A.M."/>
            <person name="Chapman S.B."/>
            <person name="Dewar J."/>
            <person name="Goldberg J."/>
            <person name="Griggs A."/>
            <person name="Gujja S."/>
            <person name="Hansen M."/>
            <person name="Howarth C."/>
            <person name="Imamovic A."/>
            <person name="Larimer J."/>
            <person name="McCowan C."/>
            <person name="Murphy C."/>
            <person name="Neiman D."/>
            <person name="Pearson M."/>
            <person name="Priest M."/>
            <person name="Roberts A."/>
            <person name="Saif S."/>
            <person name="Shea T."/>
            <person name="Sisk P."/>
            <person name="Sykes S."/>
            <person name="Wortman J."/>
            <person name="Nusbaum C."/>
            <person name="Birren B."/>
        </authorList>
    </citation>
    <scope>NUCLEOTIDE SEQUENCE [LARGE SCALE GENOMIC DNA]</scope>
    <source>
        <strain evidence="1 2">CAMP/Malaysia</strain>
    </source>
</reference>
<dbReference type="InterPro" id="IPR008614">
    <property type="entry name" value="FIBP"/>
</dbReference>
<reference evidence="1 2" key="1">
    <citation type="submission" date="2013-02" db="EMBL/GenBank/DDBJ databases">
        <title>The Genome Annotation of Plasmodium falciparum CAMP/Malaysia.</title>
        <authorList>
            <consortium name="The Broad Institute Genome Sequencing Platform"/>
            <consortium name="The Broad Institute Genome Sequencing Center for Infectious Disease"/>
            <person name="Neafsey D."/>
            <person name="Hoffman S."/>
            <person name="Volkman S."/>
            <person name="Rosenthal P."/>
            <person name="Walker B."/>
            <person name="Young S.K."/>
            <person name="Zeng Q."/>
            <person name="Gargeya S."/>
            <person name="Fitzgerald M."/>
            <person name="Haas B."/>
            <person name="Abouelleil A."/>
            <person name="Allen A.W."/>
            <person name="Alvarado L."/>
            <person name="Arachchi H.M."/>
            <person name="Berlin A.M."/>
            <person name="Chapman S.B."/>
            <person name="Gainer-Dewar J."/>
            <person name="Goldberg J."/>
            <person name="Griggs A."/>
            <person name="Gujja S."/>
            <person name="Hansen M."/>
            <person name="Howarth C."/>
            <person name="Imamovic A."/>
            <person name="Ireland A."/>
            <person name="Larimer J."/>
            <person name="McCowan C."/>
            <person name="Murphy C."/>
            <person name="Pearson M."/>
            <person name="Poon T.W."/>
            <person name="Priest M."/>
            <person name="Roberts A."/>
            <person name="Saif S."/>
            <person name="Shea T."/>
            <person name="Sisk P."/>
            <person name="Sykes S."/>
            <person name="Wortman J."/>
            <person name="Nusbaum C."/>
            <person name="Birren B."/>
        </authorList>
    </citation>
    <scope>NUCLEOTIDE SEQUENCE [LARGE SCALE GENOMIC DNA]</scope>
    <source>
        <strain evidence="1 2">CAMP/Malaysia</strain>
    </source>
</reference>
<sequence>MDITEFDIPLFSPNITEINFSIFDLWLRGYNEEEVLYVLQNSFYFDLKKSKKGEKNKNEEEFLIKEITNEERKGGKEKMPIGRAKDNVFYVKNRILNIFNTDNNDNNYNSRNIFFQHFLCLYIKQQFYIFNILSYHLMNLDLRFSNFYVPISKHKALKLIRIYYDIDFNLEKEIIKYKNINNINKYTSELVKVTSIHKISIKRQIENIKNMWKYIINIYEDRNINIGKLQKKRRISLKKIVKYIKTRFRFSSCFSKRESFIDNDDGNCRNGSFLFKKKKKKKKKKAIIFNGKGKKKGKIEDRYVQYNVIKTLENLIGIYLAKRYFRLYWIIVYHIEIPKKINIAYPYFNNIILLLLEKLEINDFILSKEYINISKNIHATYKNSKNMDTLKGKACVIADINNTLKSKVLIRLKCILNLLCCFRNSYELTKFISIFFELQKNEPLTNEKTFIKQNIGNNNFVNRIMCFIKEAENYSKIKKEEYEKIHEKNINV</sequence>
<dbReference type="OrthoDB" id="370413at2759"/>
<accession>A0A024WZZ0</accession>
<dbReference type="OMA" id="NNNFVNR"/>
<evidence type="ECO:0000313" key="2">
    <source>
        <dbReference type="Proteomes" id="UP000030694"/>
    </source>
</evidence>
<dbReference type="Pfam" id="PF05427">
    <property type="entry name" value="FIBP"/>
    <property type="match status" value="1"/>
</dbReference>
<dbReference type="GO" id="GO:0005634">
    <property type="term" value="C:nucleus"/>
    <property type="evidence" value="ECO:0007669"/>
    <property type="project" value="TreeGrafter"/>
</dbReference>
<organism evidence="1 2">
    <name type="scientific">Plasmodium falciparum (isolate Camp / Malaysia)</name>
    <dbReference type="NCBI Taxonomy" id="5835"/>
    <lineage>
        <taxon>Eukaryota</taxon>
        <taxon>Sar</taxon>
        <taxon>Alveolata</taxon>
        <taxon>Apicomplexa</taxon>
        <taxon>Aconoidasida</taxon>
        <taxon>Haemosporida</taxon>
        <taxon>Plasmodiidae</taxon>
        <taxon>Plasmodium</taxon>
        <taxon>Plasmodium (Laverania)</taxon>
    </lineage>
</organism>
<gene>
    <name evidence="1" type="ORF">PFMC_05473</name>
</gene>
<dbReference type="AlphaFoldDB" id="A0A024WZZ0"/>